<proteinExistence type="predicted"/>
<feature type="signal peptide" evidence="1">
    <location>
        <begin position="1"/>
        <end position="22"/>
    </location>
</feature>
<sequence>MKPGITALVCLSIFCCVSAVPAEEITDPEQIVRQALGAHSRDTVGQVAALADLIWPEGEADPAVQAVARQHLVGFGKNAFPALRRKVSTIPMKYRADLVNVAREAYNLVIGGRPPEYLTIMYEAIWFGDRNARLAAIPEIIRFNYTRPLIPLMDAADEDELLVPVVIEAMASLQDDRARFWLGSMVIEPGHPHQQAAAVALARIGKRALVPLRDCLTSEDRPTRENAARALAVSAGSAELTFLYDYLEGFPEDDPAVLDGLRRRAQLLERALQQLDEELSESGEPEI</sequence>
<feature type="chain" id="PRO_5035308096" description="HEAT repeat domain-containing protein" evidence="1">
    <location>
        <begin position="23"/>
        <end position="287"/>
    </location>
</feature>
<name>A0A8J6XZR3_9BACT</name>
<reference evidence="2 3" key="1">
    <citation type="submission" date="2020-08" db="EMBL/GenBank/DDBJ databases">
        <title>Acidobacteriota in marine sediments use diverse sulfur dissimilation pathways.</title>
        <authorList>
            <person name="Wasmund K."/>
        </authorList>
    </citation>
    <scope>NUCLEOTIDE SEQUENCE [LARGE SCALE GENOMIC DNA]</scope>
    <source>
        <strain evidence="2">MAG AM4</strain>
    </source>
</reference>
<accession>A0A8J6XZR3</accession>
<keyword evidence="1" id="KW-0732">Signal</keyword>
<organism evidence="2 3">
    <name type="scientific">Candidatus Polarisedimenticola svalbardensis</name>
    <dbReference type="NCBI Taxonomy" id="2886004"/>
    <lineage>
        <taxon>Bacteria</taxon>
        <taxon>Pseudomonadati</taxon>
        <taxon>Acidobacteriota</taxon>
        <taxon>Candidatus Polarisedimenticolia</taxon>
        <taxon>Candidatus Polarisedimenticolales</taxon>
        <taxon>Candidatus Polarisedimenticolaceae</taxon>
        <taxon>Candidatus Polarisedimenticola</taxon>
    </lineage>
</organism>
<dbReference type="SUPFAM" id="SSF48371">
    <property type="entry name" value="ARM repeat"/>
    <property type="match status" value="1"/>
</dbReference>
<dbReference type="Proteomes" id="UP000648239">
    <property type="component" value="Unassembled WGS sequence"/>
</dbReference>
<evidence type="ECO:0000256" key="1">
    <source>
        <dbReference type="SAM" id="SignalP"/>
    </source>
</evidence>
<dbReference type="InterPro" id="IPR011989">
    <property type="entry name" value="ARM-like"/>
</dbReference>
<evidence type="ECO:0000313" key="2">
    <source>
        <dbReference type="EMBL" id="MBD3866544.1"/>
    </source>
</evidence>
<evidence type="ECO:0000313" key="3">
    <source>
        <dbReference type="Proteomes" id="UP000648239"/>
    </source>
</evidence>
<dbReference type="InterPro" id="IPR016024">
    <property type="entry name" value="ARM-type_fold"/>
</dbReference>
<protein>
    <recommendedName>
        <fullName evidence="4">HEAT repeat domain-containing protein</fullName>
    </recommendedName>
</protein>
<dbReference type="AlphaFoldDB" id="A0A8J6XZR3"/>
<evidence type="ECO:0008006" key="4">
    <source>
        <dbReference type="Google" id="ProtNLM"/>
    </source>
</evidence>
<dbReference type="EMBL" id="JACXWD010000001">
    <property type="protein sequence ID" value="MBD3866544.1"/>
    <property type="molecule type" value="Genomic_DNA"/>
</dbReference>
<gene>
    <name evidence="2" type="ORF">IFK94_00315</name>
</gene>
<dbReference type="Gene3D" id="1.25.10.10">
    <property type="entry name" value="Leucine-rich Repeat Variant"/>
    <property type="match status" value="1"/>
</dbReference>
<comment type="caution">
    <text evidence="2">The sequence shown here is derived from an EMBL/GenBank/DDBJ whole genome shotgun (WGS) entry which is preliminary data.</text>
</comment>